<name>A0A7M7L236_APIME</name>
<keyword evidence="2" id="KW-1133">Transmembrane helix</keyword>
<dbReference type="RefSeq" id="XP_026296491.1">
    <property type="nucleotide sequence ID" value="XM_026440706.1"/>
</dbReference>
<keyword evidence="2" id="KW-0472">Membrane</keyword>
<dbReference type="OrthoDB" id="6617422at2759"/>
<feature type="region of interest" description="Disordered" evidence="1">
    <location>
        <begin position="1"/>
        <end position="20"/>
    </location>
</feature>
<proteinExistence type="predicted"/>
<reference evidence="5" key="2">
    <citation type="submission" date="2025-04" db="UniProtKB">
        <authorList>
            <consortium name="RefSeq"/>
        </authorList>
    </citation>
    <scope>IDENTIFICATION</scope>
    <source>
        <strain evidence="5">DH4</strain>
        <tissue evidence="5">Whole body</tissue>
    </source>
</reference>
<evidence type="ECO:0000256" key="2">
    <source>
        <dbReference type="SAM" id="Phobius"/>
    </source>
</evidence>
<keyword evidence="2" id="KW-0812">Transmembrane</keyword>
<accession>A0A7M7L236</accession>
<feature type="transmembrane region" description="Helical" evidence="2">
    <location>
        <begin position="95"/>
        <end position="114"/>
    </location>
</feature>
<keyword evidence="4" id="KW-1185">Reference proteome</keyword>
<gene>
    <name evidence="5" type="primary">LOC113218771</name>
</gene>
<dbReference type="GeneID" id="113218771"/>
<evidence type="ECO:0000313" key="5">
    <source>
        <dbReference type="RefSeq" id="XP_026296491.1"/>
    </source>
</evidence>
<dbReference type="KEGG" id="ame:113218771"/>
<evidence type="ECO:0000256" key="1">
    <source>
        <dbReference type="SAM" id="MobiDB-lite"/>
    </source>
</evidence>
<reference evidence="3" key="1">
    <citation type="submission" date="2021-01" db="UniProtKB">
        <authorList>
            <consortium name="EnsemblMetazoa"/>
        </authorList>
    </citation>
    <scope>IDENTIFICATION</scope>
    <source>
        <strain evidence="3">DH4</strain>
    </source>
</reference>
<dbReference type="Proteomes" id="UP000005203">
    <property type="component" value="Linkage group LG5"/>
</dbReference>
<sequence>MFEEDKDADSTEPGEEAYDYDQFKKEYEEQIQKFNETLNITEEEEHTMKALQKLVDFKNCTEESKKFNITLMDCLMYNYEQQKDKPIIKKTLQKIWLIIKIWFLIYICLAIPLWCQKGWCCCCLPFKFCFPKKRILFAEQFYVNNPPGVYKRDPKKEEIITYEPTEFEEDMYEKLEAAIRNI</sequence>
<organism evidence="3">
    <name type="scientific">Apis mellifera</name>
    <name type="common">Honeybee</name>
    <dbReference type="NCBI Taxonomy" id="7460"/>
    <lineage>
        <taxon>Eukaryota</taxon>
        <taxon>Metazoa</taxon>
        <taxon>Ecdysozoa</taxon>
        <taxon>Arthropoda</taxon>
        <taxon>Hexapoda</taxon>
        <taxon>Insecta</taxon>
        <taxon>Pterygota</taxon>
        <taxon>Neoptera</taxon>
        <taxon>Endopterygota</taxon>
        <taxon>Hymenoptera</taxon>
        <taxon>Apocrita</taxon>
        <taxon>Aculeata</taxon>
        <taxon>Apoidea</taxon>
        <taxon>Anthophila</taxon>
        <taxon>Apidae</taxon>
        <taxon>Apis</taxon>
    </lineage>
</organism>
<evidence type="ECO:0000313" key="3">
    <source>
        <dbReference type="EnsemblMetazoa" id="XP_026296491"/>
    </source>
</evidence>
<feature type="compositionally biased region" description="Acidic residues" evidence="1">
    <location>
        <begin position="1"/>
        <end position="19"/>
    </location>
</feature>
<dbReference type="AlphaFoldDB" id="A0A7M7L236"/>
<protein>
    <submittedName>
        <fullName evidence="5">Uncharacterized protein LOC113218771</fullName>
    </submittedName>
</protein>
<dbReference type="EnsemblMetazoa" id="XM_026440706">
    <property type="protein sequence ID" value="XP_026296491"/>
    <property type="gene ID" value="LOC113218771"/>
</dbReference>
<evidence type="ECO:0000313" key="4">
    <source>
        <dbReference type="Proteomes" id="UP000005203"/>
    </source>
</evidence>
<accession>A0A8B8GXL8</accession>